<organism evidence="1 2">
    <name type="scientific">Nitzschia inconspicua</name>
    <dbReference type="NCBI Taxonomy" id="303405"/>
    <lineage>
        <taxon>Eukaryota</taxon>
        <taxon>Sar</taxon>
        <taxon>Stramenopiles</taxon>
        <taxon>Ochrophyta</taxon>
        <taxon>Bacillariophyta</taxon>
        <taxon>Bacillariophyceae</taxon>
        <taxon>Bacillariophycidae</taxon>
        <taxon>Bacillariales</taxon>
        <taxon>Bacillariaceae</taxon>
        <taxon>Nitzschia</taxon>
    </lineage>
</organism>
<keyword evidence="2" id="KW-1185">Reference proteome</keyword>
<name>A0A9K3KAS3_9STRA</name>
<sequence>MESSNASKQTLAKVNSKWRVTSNWCSKANNPLLDLVTSQDGYCLYVQRPLPLLCREQIPKHVKLSKLAVDDFWGLPTNSKVLLIHYDVKRFHGLIGRSRKNRRHQHGNLSNDGEIKRKQGDCYIVDCVVSGSDQSPQMKHANNLDLAIFPSMTHRHSALLSQYSNTEAPADEI</sequence>
<dbReference type="OrthoDB" id="50065at2759"/>
<comment type="caution">
    <text evidence="1">The sequence shown here is derived from an EMBL/GenBank/DDBJ whole genome shotgun (WGS) entry which is preliminary data.</text>
</comment>
<proteinExistence type="predicted"/>
<dbReference type="EMBL" id="JAGRRH010000027">
    <property type="protein sequence ID" value="KAG7340205.1"/>
    <property type="molecule type" value="Genomic_DNA"/>
</dbReference>
<gene>
    <name evidence="1" type="ORF">IV203_023748</name>
</gene>
<dbReference type="Proteomes" id="UP000693970">
    <property type="component" value="Unassembled WGS sequence"/>
</dbReference>
<dbReference type="AlphaFoldDB" id="A0A9K3KAS3"/>
<accession>A0A9K3KAS3</accession>
<evidence type="ECO:0000313" key="2">
    <source>
        <dbReference type="Proteomes" id="UP000693970"/>
    </source>
</evidence>
<reference evidence="1" key="2">
    <citation type="submission" date="2021-04" db="EMBL/GenBank/DDBJ databases">
        <authorList>
            <person name="Podell S."/>
        </authorList>
    </citation>
    <scope>NUCLEOTIDE SEQUENCE</scope>
    <source>
        <strain evidence="1">Hildebrandi</strain>
    </source>
</reference>
<reference evidence="1" key="1">
    <citation type="journal article" date="2021" name="Sci. Rep.">
        <title>Diploid genomic architecture of Nitzschia inconspicua, an elite biomass production diatom.</title>
        <authorList>
            <person name="Oliver A."/>
            <person name="Podell S."/>
            <person name="Pinowska A."/>
            <person name="Traller J.C."/>
            <person name="Smith S.R."/>
            <person name="McClure R."/>
            <person name="Beliaev A."/>
            <person name="Bohutskyi P."/>
            <person name="Hill E.A."/>
            <person name="Rabines A."/>
            <person name="Zheng H."/>
            <person name="Allen L.Z."/>
            <person name="Kuo A."/>
            <person name="Grigoriev I.V."/>
            <person name="Allen A.E."/>
            <person name="Hazlebeck D."/>
            <person name="Allen E.E."/>
        </authorList>
    </citation>
    <scope>NUCLEOTIDE SEQUENCE</scope>
    <source>
        <strain evidence="1">Hildebrandi</strain>
    </source>
</reference>
<evidence type="ECO:0000313" key="1">
    <source>
        <dbReference type="EMBL" id="KAG7340205.1"/>
    </source>
</evidence>
<protein>
    <submittedName>
        <fullName evidence="1">Uncharacterized protein</fullName>
    </submittedName>
</protein>